<sequence>MTPVVYLHHRRWLALHVREWGLPTGIYVGKAWRNDNMEEPTMTVILPGSTPFTVRFLTVRVVWTEKRERFPTGFRDAFAEYLRDWPHSAKDVRRWVTARGFQAARNRLQKPA</sequence>
<name>A0A6J5RXT1_9CAUD</name>
<proteinExistence type="predicted"/>
<reference evidence="1" key="1">
    <citation type="submission" date="2020-05" db="EMBL/GenBank/DDBJ databases">
        <authorList>
            <person name="Chiriac C."/>
            <person name="Salcher M."/>
            <person name="Ghai R."/>
            <person name="Kavagutti S V."/>
        </authorList>
    </citation>
    <scope>NUCLEOTIDE SEQUENCE</scope>
</reference>
<organism evidence="1">
    <name type="scientific">uncultured Caudovirales phage</name>
    <dbReference type="NCBI Taxonomy" id="2100421"/>
    <lineage>
        <taxon>Viruses</taxon>
        <taxon>Duplodnaviria</taxon>
        <taxon>Heunggongvirae</taxon>
        <taxon>Uroviricota</taxon>
        <taxon>Caudoviricetes</taxon>
        <taxon>Peduoviridae</taxon>
        <taxon>Maltschvirus</taxon>
        <taxon>Maltschvirus maltsch</taxon>
    </lineage>
</organism>
<gene>
    <name evidence="1" type="ORF">UFOVP1382_86</name>
</gene>
<accession>A0A6J5RXT1</accession>
<evidence type="ECO:0000313" key="1">
    <source>
        <dbReference type="EMBL" id="CAB4203470.1"/>
    </source>
</evidence>
<protein>
    <submittedName>
        <fullName evidence="1">Uncharacterized protein</fullName>
    </submittedName>
</protein>
<dbReference type="EMBL" id="LR797331">
    <property type="protein sequence ID" value="CAB4203470.1"/>
    <property type="molecule type" value="Genomic_DNA"/>
</dbReference>